<keyword evidence="5" id="KW-1185">Reference proteome</keyword>
<dbReference type="InterPro" id="IPR051257">
    <property type="entry name" value="Diverse_CBS-Domain"/>
</dbReference>
<reference evidence="4 5" key="1">
    <citation type="submission" date="2019-06" db="EMBL/GenBank/DDBJ databases">
        <title>Draft genome of Aliikangiella marina GYP-15.</title>
        <authorList>
            <person name="Wang G."/>
        </authorList>
    </citation>
    <scope>NUCLEOTIDE SEQUENCE [LARGE SCALE GENOMIC DNA]</scope>
    <source>
        <strain evidence="4 5">GYP-15</strain>
    </source>
</reference>
<evidence type="ECO:0000256" key="1">
    <source>
        <dbReference type="ARBA" id="ARBA00023122"/>
    </source>
</evidence>
<dbReference type="Gene3D" id="3.10.580.10">
    <property type="entry name" value="CBS-domain"/>
    <property type="match status" value="1"/>
</dbReference>
<feature type="domain" description="CBS" evidence="3">
    <location>
        <begin position="81"/>
        <end position="138"/>
    </location>
</feature>
<organism evidence="4 5">
    <name type="scientific">Aliikangiella marina</name>
    <dbReference type="NCBI Taxonomy" id="1712262"/>
    <lineage>
        <taxon>Bacteria</taxon>
        <taxon>Pseudomonadati</taxon>
        <taxon>Pseudomonadota</taxon>
        <taxon>Gammaproteobacteria</taxon>
        <taxon>Oceanospirillales</taxon>
        <taxon>Pleioneaceae</taxon>
        <taxon>Aliikangiella</taxon>
    </lineage>
</organism>
<evidence type="ECO:0000313" key="5">
    <source>
        <dbReference type="Proteomes" id="UP000317839"/>
    </source>
</evidence>
<dbReference type="InterPro" id="IPR000644">
    <property type="entry name" value="CBS_dom"/>
</dbReference>
<evidence type="ECO:0000313" key="4">
    <source>
        <dbReference type="EMBL" id="TQV75545.1"/>
    </source>
</evidence>
<dbReference type="EMBL" id="VIKR01000002">
    <property type="protein sequence ID" value="TQV75545.1"/>
    <property type="molecule type" value="Genomic_DNA"/>
</dbReference>
<dbReference type="AlphaFoldDB" id="A0A545TE89"/>
<protein>
    <submittedName>
        <fullName evidence="4">CBS domain-containing protein</fullName>
    </submittedName>
</protein>
<dbReference type="InterPro" id="IPR046342">
    <property type="entry name" value="CBS_dom_sf"/>
</dbReference>
<feature type="domain" description="CBS" evidence="3">
    <location>
        <begin position="7"/>
        <end position="66"/>
    </location>
</feature>
<sequence>MKVTALMSTEVVSVELDDSLKEIKSIFDEKGFHHLLVVESGKLLGIISDRDLFLSLSPKVGTNAASKSDLATLQKRAHQIMSHDPVTLKQDSLIQEAIKLFNQEDISCIPIVDNEKRPVGILSWRDIMRKLGELYQQS</sequence>
<name>A0A545TE89_9GAMM</name>
<dbReference type="SUPFAM" id="SSF54631">
    <property type="entry name" value="CBS-domain pair"/>
    <property type="match status" value="1"/>
</dbReference>
<dbReference type="PANTHER" id="PTHR43080:SF2">
    <property type="entry name" value="CBS DOMAIN-CONTAINING PROTEIN"/>
    <property type="match status" value="1"/>
</dbReference>
<dbReference type="PANTHER" id="PTHR43080">
    <property type="entry name" value="CBS DOMAIN-CONTAINING PROTEIN CBSX3, MITOCHONDRIAL"/>
    <property type="match status" value="1"/>
</dbReference>
<dbReference type="PROSITE" id="PS51371">
    <property type="entry name" value="CBS"/>
    <property type="match status" value="2"/>
</dbReference>
<accession>A0A545TE89</accession>
<dbReference type="RefSeq" id="WP_142942159.1">
    <property type="nucleotide sequence ID" value="NZ_VIKR01000002.1"/>
</dbReference>
<dbReference type="SMART" id="SM00116">
    <property type="entry name" value="CBS"/>
    <property type="match status" value="2"/>
</dbReference>
<keyword evidence="1 2" id="KW-0129">CBS domain</keyword>
<dbReference type="CDD" id="cd04584">
    <property type="entry name" value="CBS_pair_AcuB_like"/>
    <property type="match status" value="1"/>
</dbReference>
<proteinExistence type="predicted"/>
<evidence type="ECO:0000259" key="3">
    <source>
        <dbReference type="PROSITE" id="PS51371"/>
    </source>
</evidence>
<dbReference type="OrthoDB" id="9794094at2"/>
<evidence type="ECO:0000256" key="2">
    <source>
        <dbReference type="PROSITE-ProRule" id="PRU00703"/>
    </source>
</evidence>
<dbReference type="Pfam" id="PF00571">
    <property type="entry name" value="CBS"/>
    <property type="match status" value="2"/>
</dbReference>
<comment type="caution">
    <text evidence="4">The sequence shown here is derived from an EMBL/GenBank/DDBJ whole genome shotgun (WGS) entry which is preliminary data.</text>
</comment>
<gene>
    <name evidence="4" type="ORF">FLL45_11560</name>
</gene>
<dbReference type="Proteomes" id="UP000317839">
    <property type="component" value="Unassembled WGS sequence"/>
</dbReference>